<dbReference type="Proteomes" id="UP000198953">
    <property type="component" value="Unassembled WGS sequence"/>
</dbReference>
<dbReference type="InterPro" id="IPR046261">
    <property type="entry name" value="DUF6294"/>
</dbReference>
<feature type="signal peptide" evidence="1">
    <location>
        <begin position="1"/>
        <end position="29"/>
    </location>
</feature>
<evidence type="ECO:0000259" key="2">
    <source>
        <dbReference type="Pfam" id="PF19811"/>
    </source>
</evidence>
<dbReference type="RefSeq" id="WP_091103006.1">
    <property type="nucleotide sequence ID" value="NZ_FOBF01000012.1"/>
</dbReference>
<dbReference type="AlphaFoldDB" id="A0A1H7XLS9"/>
<gene>
    <name evidence="3" type="ORF">SAMN05660976_04868</name>
</gene>
<dbReference type="Pfam" id="PF19811">
    <property type="entry name" value="DUF6294"/>
    <property type="match status" value="1"/>
</dbReference>
<reference evidence="3 4" key="1">
    <citation type="submission" date="2016-10" db="EMBL/GenBank/DDBJ databases">
        <authorList>
            <person name="de Groot N.N."/>
        </authorList>
    </citation>
    <scope>NUCLEOTIDE SEQUENCE [LARGE SCALE GENOMIC DNA]</scope>
    <source>
        <strain evidence="3 4">DSM 43357</strain>
    </source>
</reference>
<organism evidence="3 4">
    <name type="scientific">Nonomuraea pusilla</name>
    <dbReference type="NCBI Taxonomy" id="46177"/>
    <lineage>
        <taxon>Bacteria</taxon>
        <taxon>Bacillati</taxon>
        <taxon>Actinomycetota</taxon>
        <taxon>Actinomycetes</taxon>
        <taxon>Streptosporangiales</taxon>
        <taxon>Streptosporangiaceae</taxon>
        <taxon>Nonomuraea</taxon>
    </lineage>
</organism>
<feature type="chain" id="PRO_5038485836" description="DUF6294 domain-containing protein" evidence="1">
    <location>
        <begin position="30"/>
        <end position="144"/>
    </location>
</feature>
<dbReference type="EMBL" id="FOBF01000012">
    <property type="protein sequence ID" value="SEM34594.1"/>
    <property type="molecule type" value="Genomic_DNA"/>
</dbReference>
<proteinExistence type="predicted"/>
<evidence type="ECO:0000256" key="1">
    <source>
        <dbReference type="SAM" id="SignalP"/>
    </source>
</evidence>
<keyword evidence="4" id="KW-1185">Reference proteome</keyword>
<protein>
    <recommendedName>
        <fullName evidence="2">DUF6294 domain-containing protein</fullName>
    </recommendedName>
</protein>
<name>A0A1H7XLS9_9ACTN</name>
<evidence type="ECO:0000313" key="4">
    <source>
        <dbReference type="Proteomes" id="UP000198953"/>
    </source>
</evidence>
<keyword evidence="1" id="KW-0732">Signal</keyword>
<evidence type="ECO:0000313" key="3">
    <source>
        <dbReference type="EMBL" id="SEM34594.1"/>
    </source>
</evidence>
<dbReference type="OrthoDB" id="3540820at2"/>
<accession>A0A1H7XLS9</accession>
<sequence>MKKIRSMVVAVVTAAAVTIGLALPTTATAAAATLEQKRFVWRSYMTSGSCTIEPGATWTLYSNGTARLDATVSSLDGDDAWLMWAHLKDDSGSLLADIQVYGSSSTKFVKNLPNRERSYRWLAKGQFDPELFDLVERMSLGKHC</sequence>
<feature type="domain" description="DUF6294" evidence="2">
    <location>
        <begin position="57"/>
        <end position="144"/>
    </location>
</feature>